<evidence type="ECO:0000313" key="1">
    <source>
        <dbReference type="EMBL" id="KAF7251406.1"/>
    </source>
</evidence>
<dbReference type="EMBL" id="JTDE01005059">
    <property type="protein sequence ID" value="KAF7251406.1"/>
    <property type="molecule type" value="Genomic_DNA"/>
</dbReference>
<keyword evidence="2" id="KW-1185">Reference proteome</keyword>
<gene>
    <name evidence="1" type="ORF">EG68_09324</name>
</gene>
<name>A0A8S9YMR8_9TREM</name>
<dbReference type="AlphaFoldDB" id="A0A8S9YMR8"/>
<accession>A0A8S9YMR8</accession>
<sequence>MDDQTIGQILFCISSHNSEKFRYIFFLVNILDLQGWHTEKFVCKIWNTLKTLLVTKRLSGGEISCFVIHNKTSPSKSQTRLPRSLMNLKNAIKSNESRMR</sequence>
<proteinExistence type="predicted"/>
<dbReference type="Proteomes" id="UP000822476">
    <property type="component" value="Unassembled WGS sequence"/>
</dbReference>
<organism evidence="1 2">
    <name type="scientific">Paragonimus skrjabini miyazakii</name>
    <dbReference type="NCBI Taxonomy" id="59628"/>
    <lineage>
        <taxon>Eukaryota</taxon>
        <taxon>Metazoa</taxon>
        <taxon>Spiralia</taxon>
        <taxon>Lophotrochozoa</taxon>
        <taxon>Platyhelminthes</taxon>
        <taxon>Trematoda</taxon>
        <taxon>Digenea</taxon>
        <taxon>Plagiorchiida</taxon>
        <taxon>Troglotremata</taxon>
        <taxon>Troglotrematidae</taxon>
        <taxon>Paragonimus</taxon>
    </lineage>
</organism>
<evidence type="ECO:0000313" key="2">
    <source>
        <dbReference type="Proteomes" id="UP000822476"/>
    </source>
</evidence>
<comment type="caution">
    <text evidence="1">The sequence shown here is derived from an EMBL/GenBank/DDBJ whole genome shotgun (WGS) entry which is preliminary data.</text>
</comment>
<protein>
    <submittedName>
        <fullName evidence="1">Uncharacterized protein</fullName>
    </submittedName>
</protein>
<reference evidence="1" key="1">
    <citation type="submission" date="2019-07" db="EMBL/GenBank/DDBJ databases">
        <title>Annotation for the trematode Paragonimus miyazaki's.</title>
        <authorList>
            <person name="Choi Y.-J."/>
        </authorList>
    </citation>
    <scope>NUCLEOTIDE SEQUENCE</scope>
    <source>
        <strain evidence="1">Japan</strain>
    </source>
</reference>